<evidence type="ECO:0000313" key="1">
    <source>
        <dbReference type="EMBL" id="UYM15000.1"/>
    </source>
</evidence>
<dbReference type="RefSeq" id="WP_262596803.1">
    <property type="nucleotide sequence ID" value="NZ_CP103300.1"/>
</dbReference>
<sequence length="297" mass="34122">MMFEVTTTKIVVPVVLAFMYFFSPDVKKTAQTQSDLKEFIETFTLRNEESLPKDYESTLYVLGKDILAFDKNTDTGNTTLVINNNLDVFHKELNKRKKNGLDGIFSLYDLYPGSYLFDQPTKYYSVDAVYIFTYHHKAIDPDCLNSDQKCNNDNELPRGSDLVSEPKDSQATTLAKRVRNQYENMFFYFDFLKENKSFHINAMDHKVYTTQYFSQDDNYKALISNAENLLPDEDSKLKEIPAAEHKAIYLLSGVNGDKRLIGVSIRLPTNYSAGQLSTFYRTIPGKKIKELISTKSP</sequence>
<evidence type="ECO:0000313" key="2">
    <source>
        <dbReference type="Proteomes" id="UP001163255"/>
    </source>
</evidence>
<proteinExistence type="predicted"/>
<name>A0ABY6GQP3_9GAMM</name>
<dbReference type="EMBL" id="CP103300">
    <property type="protein sequence ID" value="UYM15000.1"/>
    <property type="molecule type" value="Genomic_DNA"/>
</dbReference>
<organism evidence="1 2">
    <name type="scientific">Endozoicomonas euniceicola</name>
    <dbReference type="NCBI Taxonomy" id="1234143"/>
    <lineage>
        <taxon>Bacteria</taxon>
        <taxon>Pseudomonadati</taxon>
        <taxon>Pseudomonadota</taxon>
        <taxon>Gammaproteobacteria</taxon>
        <taxon>Oceanospirillales</taxon>
        <taxon>Endozoicomonadaceae</taxon>
        <taxon>Endozoicomonas</taxon>
    </lineage>
</organism>
<reference evidence="1" key="1">
    <citation type="submission" date="2022-10" db="EMBL/GenBank/DDBJ databases">
        <title>Completed Genome Sequence of two octocoral isolated bacterium, Endozoicomonas euniceicola EF212T and Endozoicomonas gorgoniicola PS125T.</title>
        <authorList>
            <person name="Chiou Y.-J."/>
            <person name="Chen Y.-H."/>
        </authorList>
    </citation>
    <scope>NUCLEOTIDE SEQUENCE</scope>
    <source>
        <strain evidence="1">EF212</strain>
    </source>
</reference>
<gene>
    <name evidence="1" type="ORF">NX720_19320</name>
</gene>
<accession>A0ABY6GQP3</accession>
<dbReference type="Proteomes" id="UP001163255">
    <property type="component" value="Chromosome"/>
</dbReference>
<protein>
    <submittedName>
        <fullName evidence="1">Uncharacterized protein</fullName>
    </submittedName>
</protein>
<keyword evidence="2" id="KW-1185">Reference proteome</keyword>